<dbReference type="RefSeq" id="WP_189429472.1">
    <property type="nucleotide sequence ID" value="NZ_BNAO01000001.1"/>
</dbReference>
<evidence type="ECO:0000313" key="2">
    <source>
        <dbReference type="EMBL" id="GHG60141.1"/>
    </source>
</evidence>
<gene>
    <name evidence="2" type="ORF">GCM10010919_03340</name>
</gene>
<keyword evidence="3" id="KW-1185">Reference proteome</keyword>
<name>A0ABQ3KVX6_9ALTE</name>
<dbReference type="Proteomes" id="UP000659697">
    <property type="component" value="Unassembled WGS sequence"/>
</dbReference>
<evidence type="ECO:0000256" key="1">
    <source>
        <dbReference type="SAM" id="SignalP"/>
    </source>
</evidence>
<evidence type="ECO:0000313" key="3">
    <source>
        <dbReference type="Proteomes" id="UP000659697"/>
    </source>
</evidence>
<organism evidence="2 3">
    <name type="scientific">Alishewanella longhuensis</name>
    <dbReference type="NCBI Taxonomy" id="1091037"/>
    <lineage>
        <taxon>Bacteria</taxon>
        <taxon>Pseudomonadati</taxon>
        <taxon>Pseudomonadota</taxon>
        <taxon>Gammaproteobacteria</taxon>
        <taxon>Alteromonadales</taxon>
        <taxon>Alteromonadaceae</taxon>
        <taxon>Alishewanella</taxon>
    </lineage>
</organism>
<accession>A0ABQ3KVX6</accession>
<feature type="chain" id="PRO_5045045712" evidence="1">
    <location>
        <begin position="23"/>
        <end position="206"/>
    </location>
</feature>
<feature type="signal peptide" evidence="1">
    <location>
        <begin position="1"/>
        <end position="22"/>
    </location>
</feature>
<proteinExistence type="predicted"/>
<protein>
    <submittedName>
        <fullName evidence="2">Uncharacterized protein</fullName>
    </submittedName>
</protein>
<reference evidence="3" key="1">
    <citation type="journal article" date="2019" name="Int. J. Syst. Evol. Microbiol.">
        <title>The Global Catalogue of Microorganisms (GCM) 10K type strain sequencing project: providing services to taxonomists for standard genome sequencing and annotation.</title>
        <authorList>
            <consortium name="The Broad Institute Genomics Platform"/>
            <consortium name="The Broad Institute Genome Sequencing Center for Infectious Disease"/>
            <person name="Wu L."/>
            <person name="Ma J."/>
        </authorList>
    </citation>
    <scope>NUCLEOTIDE SEQUENCE [LARGE SCALE GENOMIC DNA]</scope>
    <source>
        <strain evidence="3">CGMCC 1.7003</strain>
    </source>
</reference>
<dbReference type="EMBL" id="BNAO01000001">
    <property type="protein sequence ID" value="GHG60141.1"/>
    <property type="molecule type" value="Genomic_DNA"/>
</dbReference>
<sequence length="206" mass="22684">MANFFFYSSLLVVLGLSNPVVARNAEQALHCQLQVPAAVMGSGIWYQMGYPFNLTANNLGLIPGSTAYQLAELAYQLQQQGLPETAITQQVQQRCTGFSLSELTQDSSFFAENGATPPELTACGDATTLVVQSFSMLEAQPVTIDNLLAVILGEQHIPTIRQLAEFAVSLKQQQQLETTILERLFSYCQEQSISFKQQLAADYYTQ</sequence>
<comment type="caution">
    <text evidence="2">The sequence shown here is derived from an EMBL/GenBank/DDBJ whole genome shotgun (WGS) entry which is preliminary data.</text>
</comment>
<keyword evidence="1" id="KW-0732">Signal</keyword>